<dbReference type="STRING" id="74649.A0A2P6SFT4"/>
<dbReference type="PANTHER" id="PTHR31996:SF2">
    <property type="entry name" value="COILED-COIL DOMAIN-CONTAINING PROTEIN 115"/>
    <property type="match status" value="1"/>
</dbReference>
<organism evidence="3 4">
    <name type="scientific">Rosa chinensis</name>
    <name type="common">China rose</name>
    <dbReference type="NCBI Taxonomy" id="74649"/>
    <lineage>
        <taxon>Eukaryota</taxon>
        <taxon>Viridiplantae</taxon>
        <taxon>Streptophyta</taxon>
        <taxon>Embryophyta</taxon>
        <taxon>Tracheophyta</taxon>
        <taxon>Spermatophyta</taxon>
        <taxon>Magnoliopsida</taxon>
        <taxon>eudicotyledons</taxon>
        <taxon>Gunneridae</taxon>
        <taxon>Pentapetalae</taxon>
        <taxon>rosids</taxon>
        <taxon>fabids</taxon>
        <taxon>Rosales</taxon>
        <taxon>Rosaceae</taxon>
        <taxon>Rosoideae</taxon>
        <taxon>Rosoideae incertae sedis</taxon>
        <taxon>Rosa</taxon>
    </lineage>
</organism>
<evidence type="ECO:0000313" key="3">
    <source>
        <dbReference type="EMBL" id="PRQ57544.1"/>
    </source>
</evidence>
<dbReference type="EMBL" id="PDCK01000039">
    <property type="protein sequence ID" value="PRQ57544.1"/>
    <property type="molecule type" value="Genomic_DNA"/>
</dbReference>
<evidence type="ECO:0000313" key="4">
    <source>
        <dbReference type="Proteomes" id="UP000238479"/>
    </source>
</evidence>
<dbReference type="PANTHER" id="PTHR31996">
    <property type="entry name" value="COILED-COIL DOMAIN-CONTAINING PROTEIN 115"/>
    <property type="match status" value="1"/>
</dbReference>
<dbReference type="AlphaFoldDB" id="A0A2P6SFT4"/>
<proteinExistence type="predicted"/>
<dbReference type="GO" id="GO:0070072">
    <property type="term" value="P:vacuolar proton-transporting V-type ATPase complex assembly"/>
    <property type="evidence" value="ECO:0007669"/>
    <property type="project" value="InterPro"/>
</dbReference>
<evidence type="ECO:0000256" key="1">
    <source>
        <dbReference type="ARBA" id="ARBA00093634"/>
    </source>
</evidence>
<feature type="compositionally biased region" description="Basic and acidic residues" evidence="2">
    <location>
        <begin position="18"/>
        <end position="91"/>
    </location>
</feature>
<feature type="region of interest" description="Disordered" evidence="2">
    <location>
        <begin position="1"/>
        <end position="138"/>
    </location>
</feature>
<feature type="compositionally biased region" description="Basic and acidic residues" evidence="2">
    <location>
        <begin position="123"/>
        <end position="132"/>
    </location>
</feature>
<evidence type="ECO:0000256" key="2">
    <source>
        <dbReference type="SAM" id="MobiDB-lite"/>
    </source>
</evidence>
<feature type="compositionally biased region" description="Basic and acidic residues" evidence="2">
    <location>
        <begin position="101"/>
        <end position="113"/>
    </location>
</feature>
<reference evidence="3 4" key="1">
    <citation type="journal article" date="2018" name="Nat. Genet.">
        <title>The Rosa genome provides new insights in the design of modern roses.</title>
        <authorList>
            <person name="Bendahmane M."/>
        </authorList>
    </citation>
    <scope>NUCLEOTIDE SEQUENCE [LARGE SCALE GENOMIC DNA]</scope>
    <source>
        <strain evidence="4">cv. Old Blush</strain>
    </source>
</reference>
<dbReference type="InterPro" id="IPR040357">
    <property type="entry name" value="Vma22/CCDC115"/>
</dbReference>
<feature type="region of interest" description="Disordered" evidence="2">
    <location>
        <begin position="230"/>
        <end position="261"/>
    </location>
</feature>
<accession>A0A2P6SFT4</accession>
<protein>
    <recommendedName>
        <fullName evidence="1">Vacuolar ATPase assembly protein VMA22</fullName>
    </recommendedName>
</protein>
<dbReference type="GO" id="GO:0051082">
    <property type="term" value="F:unfolded protein binding"/>
    <property type="evidence" value="ECO:0007669"/>
    <property type="project" value="TreeGrafter"/>
</dbReference>
<name>A0A2P6SFT4_ROSCH</name>
<sequence length="326" mass="36535">MEAQSLKEDNPKLQSLEEDPKPKGLEEEDTKLQSLKEDPKPKGLEEEDTKLQSLKEDSSKSLEDPKSQSLKEEDHKSQRLKEEECKSHSLEEDLTLNSLEEDPKSQSLKEENPKLQSLEEEEPKSQSLKEEGLDSLGDPRFNENALQFLDSMDGYLTLLDSLSWTLRQGWLQLASARHSMGGSRVSSAVLDMKPHSAATFLQVSKQSNPGAGLGEIHHFTLLKWASSDNGNGAPHRDASPQLRQRKDKDGDSAPVTAEDDYQHQLQKERFKSLSVFGALVSPKLRAAQLSFETALEALVEIANMRSLMLSNFHEVRKEMESANGKQ</sequence>
<dbReference type="Pfam" id="PF21730">
    <property type="entry name" value="Vma22_CCDC115"/>
    <property type="match status" value="1"/>
</dbReference>
<gene>
    <name evidence="3" type="ORF">RchiOBHm_Chr1g0349471</name>
</gene>
<feature type="compositionally biased region" description="Basic and acidic residues" evidence="2">
    <location>
        <begin position="1"/>
        <end position="11"/>
    </location>
</feature>
<keyword evidence="4" id="KW-1185">Reference proteome</keyword>
<comment type="caution">
    <text evidence="3">The sequence shown here is derived from an EMBL/GenBank/DDBJ whole genome shotgun (WGS) entry which is preliminary data.</text>
</comment>
<dbReference type="OrthoDB" id="408631at2759"/>
<dbReference type="Gramene" id="PRQ57544">
    <property type="protein sequence ID" value="PRQ57544"/>
    <property type="gene ID" value="RchiOBHm_Chr1g0349471"/>
</dbReference>
<dbReference type="Proteomes" id="UP000238479">
    <property type="component" value="Chromosome 1"/>
</dbReference>
<feature type="compositionally biased region" description="Basic and acidic residues" evidence="2">
    <location>
        <begin position="234"/>
        <end position="251"/>
    </location>
</feature>